<evidence type="ECO:0000313" key="1">
    <source>
        <dbReference type="EMBL" id="SUZ60914.1"/>
    </source>
</evidence>
<dbReference type="AlphaFoldDB" id="A0A381P2Z7"/>
<reference evidence="1" key="1">
    <citation type="submission" date="2018-05" db="EMBL/GenBank/DDBJ databases">
        <authorList>
            <person name="Lanie J.A."/>
            <person name="Ng W.-L."/>
            <person name="Kazmierczak K.M."/>
            <person name="Andrzejewski T.M."/>
            <person name="Davidsen T.M."/>
            <person name="Wayne K.J."/>
            <person name="Tettelin H."/>
            <person name="Glass J.I."/>
            <person name="Rusch D."/>
            <person name="Podicherti R."/>
            <person name="Tsui H.-C.T."/>
            <person name="Winkler M.E."/>
        </authorList>
    </citation>
    <scope>NUCLEOTIDE SEQUENCE</scope>
</reference>
<protein>
    <submittedName>
        <fullName evidence="1">Uncharacterized protein</fullName>
    </submittedName>
</protein>
<sequence length="35" mass="3683">MQPAPNPLSMFTVATPEAQLFNIVSKAATPLNDAP</sequence>
<organism evidence="1">
    <name type="scientific">marine metagenome</name>
    <dbReference type="NCBI Taxonomy" id="408172"/>
    <lineage>
        <taxon>unclassified sequences</taxon>
        <taxon>metagenomes</taxon>
        <taxon>ecological metagenomes</taxon>
    </lineage>
</organism>
<accession>A0A381P2Z7</accession>
<dbReference type="EMBL" id="UINC01000773">
    <property type="protein sequence ID" value="SUZ60914.1"/>
    <property type="molecule type" value="Genomic_DNA"/>
</dbReference>
<gene>
    <name evidence="1" type="ORF">METZ01_LOCUS13768</name>
</gene>
<name>A0A381P2Z7_9ZZZZ</name>
<proteinExistence type="predicted"/>